<keyword evidence="3" id="KW-1185">Reference proteome</keyword>
<organism evidence="2 3">
    <name type="scientific">Cymbomonas tetramitiformis</name>
    <dbReference type="NCBI Taxonomy" id="36881"/>
    <lineage>
        <taxon>Eukaryota</taxon>
        <taxon>Viridiplantae</taxon>
        <taxon>Chlorophyta</taxon>
        <taxon>Pyramimonadophyceae</taxon>
        <taxon>Pyramimonadales</taxon>
        <taxon>Pyramimonadaceae</taxon>
        <taxon>Cymbomonas</taxon>
    </lineage>
</organism>
<dbReference type="EMBL" id="LGRX02009712">
    <property type="protein sequence ID" value="KAK3271477.1"/>
    <property type="molecule type" value="Genomic_DNA"/>
</dbReference>
<evidence type="ECO:0000256" key="1">
    <source>
        <dbReference type="SAM" id="MobiDB-lite"/>
    </source>
</evidence>
<accession>A0AAE0G4K3</accession>
<protein>
    <submittedName>
        <fullName evidence="2">Uncharacterized protein</fullName>
    </submittedName>
</protein>
<sequence>MLTALCCIPVALLAGRRRRKKQEEKLQYAHADTFRVGSVVWDGLGLTSEYKHMKEAKDIVDKFWEDNLPLGVPVGPDNFRPEPFERFLLPANRGSNQGGEGSIEDDECLVGEECGEEESEVPEESESEVPEVSEVLEENEMPEVSEVPEESVAFEQQLANAFASRSSHDRPMLVEAPEVSDVGPLPTGGLSEREGRPASARASQLLKSLWTSTRPVLRMRNPSWLPSAGSPNRVSGVHNPLMALPAGMADRPSVMTTNPLCVIQEAGSAETPIGNTIAENFWTPVPPGASVLQRQTSGVLNPCSAATPSAFSHSALGDPLSCRPKRASALTTVINPLCKKNPEPSSRAARATRFVANPACMPDGGRSGLQQTDNPPQNASFFGHGLFLSQEAGAGGARDVRYSAANIANPLWSTHVTNLKKKKKASMYSGPMFQADDSIAEEDEIEASVFEGDIFLSEDVTAGPPEPVHSALQEAGAKVPLLVRRLVQALQGNPGLLAAEAGQVRSALTALTKLLGGDGTLAAQAASDTPALLTAPPWLLEALPALGQALGEMPSGGQNVEELRQVLGQIGGALLGGGGTLEAARLPNTMLALQCLLGSTKAAADVAGALQGTPGAVDITAAFMALEVALDGVEYARAAVVKCPELLVQKAGDIAGAMAALEEGLGSAESAQCAARLKPRVLVAGARAIDRAAAGLRGVFKEQAFARHALFLVACNPAVLMTTQGAVGRSAAAVVERFTDIDGLDLTSSHGERRALAAIQKLPCLLLRSPAELLLAGDALVALRGHNKAEALRALDEKPSLLLAKPHVLQVDAADALSEVLGGHDTALEFLGSHLELLRGHKGVLPRALAMLGEELGGGNVLTGVVLAQPALLTQDPGVIRDAMSALKGVLGEHARQAVQQNPELLMAAVQSKGERLQDTLEALAEVVGSLDEALHVAVEVPAMLSTPARNIRRAHTEISKIVVQETDGVEYAAELMRQHPQVLMADPGTLGGVISALLGGLATHWDADEDGQVKGSAWVLEAMMVVGREGGVEAHAITEEDLKTLGEIPPAACIAPVLEEVQERVISLQHSLSFMGREAREAAVSELGNINARVERLVGFVEAPVKGTEVSVFGAMSKQAVELLDQMRQAEERAAWQRVAGELQEEDADGAGRLRQGAPDWEPLPSELGLKEVLDLVCKKLKAVSACHEQKPKTALGRMGTLKKAIGMPVKHMPQGIPNNVSAELRNKLLHRREIAGSIIGTIKNMDTASEVSAELRNKLLRRREIAGSIIGTIKNMDATSEVGGWNIC</sequence>
<evidence type="ECO:0000313" key="2">
    <source>
        <dbReference type="EMBL" id="KAK3271477.1"/>
    </source>
</evidence>
<gene>
    <name evidence="2" type="ORF">CYMTET_20175</name>
</gene>
<comment type="caution">
    <text evidence="2">The sequence shown here is derived from an EMBL/GenBank/DDBJ whole genome shotgun (WGS) entry which is preliminary data.</text>
</comment>
<reference evidence="2 3" key="1">
    <citation type="journal article" date="2015" name="Genome Biol. Evol.">
        <title>Comparative Genomics of a Bacterivorous Green Alga Reveals Evolutionary Causalities and Consequences of Phago-Mixotrophic Mode of Nutrition.</title>
        <authorList>
            <person name="Burns J.A."/>
            <person name="Paasch A."/>
            <person name="Narechania A."/>
            <person name="Kim E."/>
        </authorList>
    </citation>
    <scope>NUCLEOTIDE SEQUENCE [LARGE SCALE GENOMIC DNA]</scope>
    <source>
        <strain evidence="2 3">PLY_AMNH</strain>
    </source>
</reference>
<evidence type="ECO:0000313" key="3">
    <source>
        <dbReference type="Proteomes" id="UP001190700"/>
    </source>
</evidence>
<dbReference type="Proteomes" id="UP001190700">
    <property type="component" value="Unassembled WGS sequence"/>
</dbReference>
<feature type="region of interest" description="Disordered" evidence="1">
    <location>
        <begin position="112"/>
        <end position="140"/>
    </location>
</feature>
<name>A0AAE0G4K3_9CHLO</name>
<feature type="region of interest" description="Disordered" evidence="1">
    <location>
        <begin position="179"/>
        <end position="201"/>
    </location>
</feature>
<proteinExistence type="predicted"/>